<dbReference type="SUPFAM" id="SSF51735">
    <property type="entry name" value="NAD(P)-binding Rossmann-fold domains"/>
    <property type="match status" value="1"/>
</dbReference>
<accession>A0ABU2LAR2</accession>
<protein>
    <submittedName>
        <fullName evidence="1">NmrA family transcriptional regulator</fullName>
    </submittedName>
</protein>
<organism evidence="1 2">
    <name type="scientific">Streptomyces boetiae</name>
    <dbReference type="NCBI Taxonomy" id="3075541"/>
    <lineage>
        <taxon>Bacteria</taxon>
        <taxon>Bacillati</taxon>
        <taxon>Actinomycetota</taxon>
        <taxon>Actinomycetes</taxon>
        <taxon>Kitasatosporales</taxon>
        <taxon>Streptomycetaceae</taxon>
        <taxon>Streptomyces</taxon>
    </lineage>
</organism>
<dbReference type="Proteomes" id="UP001183388">
    <property type="component" value="Unassembled WGS sequence"/>
</dbReference>
<proteinExistence type="predicted"/>
<dbReference type="InterPro" id="IPR036291">
    <property type="entry name" value="NAD(P)-bd_dom_sf"/>
</dbReference>
<dbReference type="EMBL" id="JAVREN010000024">
    <property type="protein sequence ID" value="MDT0308676.1"/>
    <property type="molecule type" value="Genomic_DNA"/>
</dbReference>
<evidence type="ECO:0000313" key="1">
    <source>
        <dbReference type="EMBL" id="MDT0308676.1"/>
    </source>
</evidence>
<keyword evidence="2" id="KW-1185">Reference proteome</keyword>
<comment type="caution">
    <text evidence="1">The sequence shown here is derived from an EMBL/GenBank/DDBJ whole genome shotgun (WGS) entry which is preliminary data.</text>
</comment>
<dbReference type="PANTHER" id="PTHR43162:SF1">
    <property type="entry name" value="PRESTALK A DIFFERENTIATION PROTEIN A"/>
    <property type="match status" value="1"/>
</dbReference>
<reference evidence="2" key="1">
    <citation type="submission" date="2023-07" db="EMBL/GenBank/DDBJ databases">
        <title>30 novel species of actinomycetes from the DSMZ collection.</title>
        <authorList>
            <person name="Nouioui I."/>
        </authorList>
    </citation>
    <scope>NUCLEOTIDE SEQUENCE [LARGE SCALE GENOMIC DNA]</scope>
    <source>
        <strain evidence="2">DSM 44917</strain>
    </source>
</reference>
<dbReference type="InterPro" id="IPR051604">
    <property type="entry name" value="Ergot_Alk_Oxidoreductase"/>
</dbReference>
<gene>
    <name evidence="1" type="ORF">RM780_17155</name>
</gene>
<name>A0ABU2LAR2_9ACTN</name>
<dbReference type="Gene3D" id="3.90.25.10">
    <property type="entry name" value="UDP-galactose 4-epimerase, domain 1"/>
    <property type="match status" value="1"/>
</dbReference>
<dbReference type="PANTHER" id="PTHR43162">
    <property type="match status" value="1"/>
</dbReference>
<dbReference type="RefSeq" id="WP_311631615.1">
    <property type="nucleotide sequence ID" value="NZ_JAVREN010000024.1"/>
</dbReference>
<evidence type="ECO:0000313" key="2">
    <source>
        <dbReference type="Proteomes" id="UP001183388"/>
    </source>
</evidence>
<dbReference type="Gene3D" id="3.40.50.720">
    <property type="entry name" value="NAD(P)-binding Rossmann-like Domain"/>
    <property type="match status" value="1"/>
</dbReference>
<sequence>MTETTHASRILITSGTGKTGRRLAARLPGARVASRSSATPFDWTDPATWAPALTGAEAVYLAYHPDITAPEAAAVLGAFARRAADLGTRRIVLLSGRGMTRAAEAEEAVRGAGVPECTVLRASWFSQNFSEEFLVEAVRAGEVALPSAPGVAEPFLDAEDIADAARAALAGEVAPGTYELTGPRPLTFEEAAAELSAATGREIRFRAVSPAAYAASLPLPPEVAALLTGLFTEVLDGRNAGTAPDLAGLLPAPPREFAAYARATAATGVWAG</sequence>